<protein>
    <submittedName>
        <fullName evidence="3">ATP-binding protein</fullName>
    </submittedName>
</protein>
<evidence type="ECO:0000259" key="2">
    <source>
        <dbReference type="Pfam" id="PF03008"/>
    </source>
</evidence>
<feature type="domain" description="ATPase" evidence="1">
    <location>
        <begin position="12"/>
        <end position="216"/>
    </location>
</feature>
<evidence type="ECO:0000259" key="1">
    <source>
        <dbReference type="Pfam" id="PF01637"/>
    </source>
</evidence>
<name>A0A7Y0UVC4_9ACTO</name>
<dbReference type="InterPro" id="IPR027417">
    <property type="entry name" value="P-loop_NTPase"/>
</dbReference>
<dbReference type="PANTHER" id="PTHR34704">
    <property type="entry name" value="ATPASE"/>
    <property type="match status" value="1"/>
</dbReference>
<accession>A0A7Y0UVC4</accession>
<keyword evidence="3" id="KW-0547">Nucleotide-binding</keyword>
<dbReference type="InterPro" id="IPR011335">
    <property type="entry name" value="Restrct_endonuc-II-like"/>
</dbReference>
<dbReference type="Pfam" id="PF01637">
    <property type="entry name" value="ATPase_2"/>
    <property type="match status" value="1"/>
</dbReference>
<dbReference type="Gene3D" id="3.40.50.300">
    <property type="entry name" value="P-loop containing nucleotide triphosphate hydrolases"/>
    <property type="match status" value="1"/>
</dbReference>
<dbReference type="Gene3D" id="1.10.10.10">
    <property type="entry name" value="Winged helix-like DNA-binding domain superfamily/Winged helix DNA-binding domain"/>
    <property type="match status" value="1"/>
</dbReference>
<organism evidence="3 4">
    <name type="scientific">Mobiluncus mulieris</name>
    <dbReference type="NCBI Taxonomy" id="2052"/>
    <lineage>
        <taxon>Bacteria</taxon>
        <taxon>Bacillati</taxon>
        <taxon>Actinomycetota</taxon>
        <taxon>Actinomycetes</taxon>
        <taxon>Actinomycetales</taxon>
        <taxon>Actinomycetaceae</taxon>
        <taxon>Mobiluncus</taxon>
    </lineage>
</organism>
<dbReference type="SUPFAM" id="SSF52540">
    <property type="entry name" value="P-loop containing nucleoside triphosphate hydrolases"/>
    <property type="match status" value="1"/>
</dbReference>
<dbReference type="SUPFAM" id="SSF52980">
    <property type="entry name" value="Restriction endonuclease-like"/>
    <property type="match status" value="1"/>
</dbReference>
<keyword evidence="3" id="KW-0067">ATP-binding</keyword>
<dbReference type="EMBL" id="JABCUS010000039">
    <property type="protein sequence ID" value="NMX04450.1"/>
    <property type="molecule type" value="Genomic_DNA"/>
</dbReference>
<dbReference type="GO" id="GO:0005524">
    <property type="term" value="F:ATP binding"/>
    <property type="evidence" value="ECO:0007669"/>
    <property type="project" value="UniProtKB-KW"/>
</dbReference>
<dbReference type="Proteomes" id="UP000575397">
    <property type="component" value="Unassembled WGS sequence"/>
</dbReference>
<dbReference type="InterPro" id="IPR011579">
    <property type="entry name" value="ATPase_dom"/>
</dbReference>
<feature type="domain" description="DUF234" evidence="2">
    <location>
        <begin position="328"/>
        <end position="422"/>
    </location>
</feature>
<gene>
    <name evidence="3" type="ORF">HHJ77_11200</name>
</gene>
<dbReference type="InterPro" id="IPR036390">
    <property type="entry name" value="WH_DNA-bd_sf"/>
</dbReference>
<dbReference type="SUPFAM" id="SSF46785">
    <property type="entry name" value="Winged helix' DNA-binding domain"/>
    <property type="match status" value="1"/>
</dbReference>
<evidence type="ECO:0000313" key="4">
    <source>
        <dbReference type="Proteomes" id="UP000575397"/>
    </source>
</evidence>
<sequence>MFHKRGWVMQRFIGRVREREALERAWARNRFEFTVVYGRRRVGKTRLIREYIADKPAVYFMALEADKATNLAGISRAFSQFQTSTGTGLAGLRARHASFEDLFADMADVALRTPFVLVVDEFPYLAASWPPISSLLQKFCDSRWAATGLHLILCGSSMSFMERQVLSAKSPLYGRRSGQIRLRPFDFVDTEDFLSPMSRADAAILYAATGGVAEYLDFIDTSESLTRNLANLFFDPSGRLVEEPGNLLKQELREPKRYSSILRAIADGASKHNQIATKTGIPTGALTNYLDALIDLGIVSKQNPWNATMKTGGRQTIYRIQDGCFRFWYRFVQPNLSTIELGAGSAALETNVVPELNSFMGLGFERIVADLFDRDNAAGKLPELYQNRARWWGNDPKTRQSEEIDLVAGGTKTTLFIEAKWVGQPVGIDVLKTLENRSKLVKHHGTPRYAIYAKSGFTPELTRHATARTDVNLHSFLEKEPQTRHGCRAFAV</sequence>
<dbReference type="InterPro" id="IPR036388">
    <property type="entry name" value="WH-like_DNA-bd_sf"/>
</dbReference>
<dbReference type="Pfam" id="PF03008">
    <property type="entry name" value="DUF234"/>
    <property type="match status" value="1"/>
</dbReference>
<dbReference type="InterPro" id="IPR004256">
    <property type="entry name" value="DUF234"/>
</dbReference>
<comment type="caution">
    <text evidence="3">The sequence shown here is derived from an EMBL/GenBank/DDBJ whole genome shotgun (WGS) entry which is preliminary data.</text>
</comment>
<dbReference type="PANTHER" id="PTHR34704:SF1">
    <property type="entry name" value="ATPASE"/>
    <property type="match status" value="1"/>
</dbReference>
<proteinExistence type="predicted"/>
<reference evidence="3 4" key="1">
    <citation type="submission" date="2020-04" db="EMBL/GenBank/DDBJ databases">
        <title>Antimicrobial susceptibility and clonality of vaginal-derived multi-drug resistant Mobiluncus isolates in China.</title>
        <authorList>
            <person name="Zhang X."/>
        </authorList>
    </citation>
    <scope>NUCLEOTIDE SEQUENCE [LARGE SCALE GENOMIC DNA]</scope>
    <source>
        <strain evidence="3 4">12</strain>
    </source>
</reference>
<dbReference type="AlphaFoldDB" id="A0A7Y0UVC4"/>
<dbReference type="RefSeq" id="WP_169763303.1">
    <property type="nucleotide sequence ID" value="NZ_JABCUS010000039.1"/>
</dbReference>
<evidence type="ECO:0000313" key="3">
    <source>
        <dbReference type="EMBL" id="NMX04450.1"/>
    </source>
</evidence>